<evidence type="ECO:0000313" key="8">
    <source>
        <dbReference type="EMBL" id="MRI82685.1"/>
    </source>
</evidence>
<feature type="transmembrane region" description="Helical" evidence="6">
    <location>
        <begin position="81"/>
        <end position="106"/>
    </location>
</feature>
<feature type="transmembrane region" description="Helical" evidence="6">
    <location>
        <begin position="421"/>
        <end position="442"/>
    </location>
</feature>
<evidence type="ECO:0000256" key="4">
    <source>
        <dbReference type="ARBA" id="ARBA00022989"/>
    </source>
</evidence>
<gene>
    <name evidence="8" type="ORF">GIY11_11750</name>
</gene>
<feature type="transmembrane region" description="Helical" evidence="6">
    <location>
        <begin position="372"/>
        <end position="392"/>
    </location>
</feature>
<feature type="transmembrane region" description="Helical" evidence="6">
    <location>
        <begin position="302"/>
        <end position="320"/>
    </location>
</feature>
<dbReference type="EMBL" id="WJQR01000017">
    <property type="protein sequence ID" value="MRI82685.1"/>
    <property type="molecule type" value="Genomic_DNA"/>
</dbReference>
<feature type="transmembrane region" description="Helical" evidence="6">
    <location>
        <begin position="126"/>
        <end position="151"/>
    </location>
</feature>
<organism evidence="8 9">
    <name type="scientific">Fundicoccus ignavus</name>
    <dbReference type="NCBI Taxonomy" id="2664442"/>
    <lineage>
        <taxon>Bacteria</taxon>
        <taxon>Bacillati</taxon>
        <taxon>Bacillota</taxon>
        <taxon>Bacilli</taxon>
        <taxon>Lactobacillales</taxon>
        <taxon>Aerococcaceae</taxon>
        <taxon>Fundicoccus</taxon>
    </lineage>
</organism>
<feature type="transmembrane region" description="Helical" evidence="6">
    <location>
        <begin position="7"/>
        <end position="27"/>
    </location>
</feature>
<evidence type="ECO:0000259" key="7">
    <source>
        <dbReference type="Pfam" id="PF03600"/>
    </source>
</evidence>
<name>A0A844BL74_9LACT</name>
<accession>A0A844BL74</accession>
<feature type="transmembrane region" description="Helical" evidence="6">
    <location>
        <begin position="272"/>
        <end position="290"/>
    </location>
</feature>
<reference evidence="8 9" key="1">
    <citation type="submission" date="2019-11" db="EMBL/GenBank/DDBJ databases">
        <title>Characterisation of Fundicoccus ignavus gen. nov. sp. nov., a novel genus of the family Aerococcaceae isolated from bulk tank milk.</title>
        <authorList>
            <person name="Siebert A."/>
            <person name="Huptas C."/>
            <person name="Wenning M."/>
            <person name="Scherer S."/>
            <person name="Doll E.V."/>
        </authorList>
    </citation>
    <scope>NUCLEOTIDE SEQUENCE [LARGE SCALE GENOMIC DNA]</scope>
    <source>
        <strain evidence="8 9">DSM 109653</strain>
    </source>
</reference>
<feature type="transmembrane region" description="Helical" evidence="6">
    <location>
        <begin position="47"/>
        <end position="69"/>
    </location>
</feature>
<dbReference type="GO" id="GO:0055085">
    <property type="term" value="P:transmembrane transport"/>
    <property type="evidence" value="ECO:0007669"/>
    <property type="project" value="InterPro"/>
</dbReference>
<feature type="transmembrane region" description="Helical" evidence="6">
    <location>
        <begin position="172"/>
        <end position="191"/>
    </location>
</feature>
<dbReference type="RefSeq" id="WP_153862743.1">
    <property type="nucleotide sequence ID" value="NZ_WJQR01000017.1"/>
</dbReference>
<evidence type="ECO:0000256" key="2">
    <source>
        <dbReference type="ARBA" id="ARBA00022448"/>
    </source>
</evidence>
<dbReference type="Pfam" id="PF03600">
    <property type="entry name" value="CitMHS"/>
    <property type="match status" value="1"/>
</dbReference>
<dbReference type="AlphaFoldDB" id="A0A844BL74"/>
<feature type="transmembrane region" description="Helical" evidence="6">
    <location>
        <begin position="218"/>
        <end position="243"/>
    </location>
</feature>
<feature type="transmembrane region" description="Helical" evidence="6">
    <location>
        <begin position="399"/>
        <end position="415"/>
    </location>
</feature>
<keyword evidence="4 6" id="KW-1133">Transmembrane helix</keyword>
<protein>
    <submittedName>
        <fullName evidence="8">Citrate transporter</fullName>
    </submittedName>
</protein>
<evidence type="ECO:0000313" key="9">
    <source>
        <dbReference type="Proteomes" id="UP000469870"/>
    </source>
</evidence>
<proteinExistence type="predicted"/>
<evidence type="ECO:0000256" key="6">
    <source>
        <dbReference type="SAM" id="Phobius"/>
    </source>
</evidence>
<keyword evidence="2" id="KW-0813">Transport</keyword>
<sequence>MKKNTNTIYIIHTLIGLSIMIFFRFIPNFPLVTDTGMEIFGIFLGTIYLWTFVETLWSSLISIIMVGLSSYAPMEEVLSSFVGNPVVIIVMFMFIMSGALECYGVTDHIAHFFLTRKLINGRPWMFIFIIGIACILLGAFASPFTSILVFWPIMDRVFKQLAYEKSDELPQIVSILIVVSSLIGFPIAPFMQNGLVLIQNFAILTADLPEGPVVIPDVSYLIFTLTISFILWTAIILFSKYVLKPNVDKLKELDIDFFQQNRPEAMNTRQKAISLSFIVMIALMLIPSLFTSIPGMNLLKSWNAGIPVAVTAVLCMVLLADGKPIIDFSAVASKKFMWNSFFIVCTAMYLGEILTSESTGICAFINWGLAPFLSQMSPLVFTAVIILLAGLLTNLGNSLVICFILQTVILAYYLVNPSIDVMAINILIIYFSLACAIIFPSASPFAAMMHGNKNICHKLIYKLAPLFVGIQYVIMVVIGIPLASLIMGIFG</sequence>
<dbReference type="InterPro" id="IPR004680">
    <property type="entry name" value="Cit_transptr-like_dom"/>
</dbReference>
<comment type="caution">
    <text evidence="8">The sequence shown here is derived from an EMBL/GenBank/DDBJ whole genome shotgun (WGS) entry which is preliminary data.</text>
</comment>
<evidence type="ECO:0000256" key="1">
    <source>
        <dbReference type="ARBA" id="ARBA00004141"/>
    </source>
</evidence>
<evidence type="ECO:0000256" key="3">
    <source>
        <dbReference type="ARBA" id="ARBA00022692"/>
    </source>
</evidence>
<dbReference type="GO" id="GO:0016020">
    <property type="term" value="C:membrane"/>
    <property type="evidence" value="ECO:0007669"/>
    <property type="project" value="UniProtKB-SubCell"/>
</dbReference>
<keyword evidence="5 6" id="KW-0472">Membrane</keyword>
<feature type="transmembrane region" description="Helical" evidence="6">
    <location>
        <begin position="341"/>
        <end position="366"/>
    </location>
</feature>
<feature type="transmembrane region" description="Helical" evidence="6">
    <location>
        <begin position="463"/>
        <end position="490"/>
    </location>
</feature>
<comment type="subcellular location">
    <subcellularLocation>
        <location evidence="1">Membrane</location>
        <topology evidence="1">Multi-pass membrane protein</topology>
    </subcellularLocation>
</comment>
<keyword evidence="3 6" id="KW-0812">Transmembrane</keyword>
<dbReference type="Proteomes" id="UP000469870">
    <property type="component" value="Unassembled WGS sequence"/>
</dbReference>
<feature type="domain" description="Citrate transporter-like" evidence="7">
    <location>
        <begin position="50"/>
        <end position="394"/>
    </location>
</feature>
<evidence type="ECO:0000256" key="5">
    <source>
        <dbReference type="ARBA" id="ARBA00023136"/>
    </source>
</evidence>